<comment type="caution">
    <text evidence="2">The sequence shown here is derived from an EMBL/GenBank/DDBJ whole genome shotgun (WGS) entry which is preliminary data.</text>
</comment>
<accession>A0A8H6TCC7</accession>
<dbReference type="EMBL" id="JACAZE010000006">
    <property type="protein sequence ID" value="KAF7314126.1"/>
    <property type="molecule type" value="Genomic_DNA"/>
</dbReference>
<organism evidence="2 3">
    <name type="scientific">Mycena chlorophos</name>
    <name type="common">Agaric fungus</name>
    <name type="synonym">Agaricus chlorophos</name>
    <dbReference type="NCBI Taxonomy" id="658473"/>
    <lineage>
        <taxon>Eukaryota</taxon>
        <taxon>Fungi</taxon>
        <taxon>Dikarya</taxon>
        <taxon>Basidiomycota</taxon>
        <taxon>Agaricomycotina</taxon>
        <taxon>Agaricomycetes</taxon>
        <taxon>Agaricomycetidae</taxon>
        <taxon>Agaricales</taxon>
        <taxon>Marasmiineae</taxon>
        <taxon>Mycenaceae</taxon>
        <taxon>Mycena</taxon>
    </lineage>
</organism>
<evidence type="ECO:0000313" key="3">
    <source>
        <dbReference type="Proteomes" id="UP000613580"/>
    </source>
</evidence>
<sequence length="395" mass="42624">MLAEPHALHLEGLGRRLELPTRPRRGTAATRSCVRSHIPPRNPPKVPRDTAHTTGTLEMLTPRARWRGGAGSKRCEDWVLLPMPSADGPFPPSAPPSHPCPIREPCRTSSPFLDARCALPCECAGPVDEGQDVLDEDLATSFLDGGMPVVSLGVCGAAQALALAATRLLACSPHTGTAPLSQDVRNEDLATSFLDGGMVSLGVRVAAQALANAAAPRVLHTRARRHRSSFVSGWSRSFRRDLCVGWTAQCLRRHKNVSPAALLRRIHHPLHRLLLLSGLSHLRLTSKYPQSPSRRLYTRLYDAYDSHALDDPSPRCSIHPSYGVSTRASSQIPIRPAFATGGAAALAVAVAVQHDVAADFVRLPLPVSLVSSRLAFLLVLWRRHEQAVSAGAKTC</sequence>
<proteinExistence type="predicted"/>
<dbReference type="AlphaFoldDB" id="A0A8H6TCC7"/>
<keyword evidence="3" id="KW-1185">Reference proteome</keyword>
<evidence type="ECO:0000256" key="1">
    <source>
        <dbReference type="SAM" id="MobiDB-lite"/>
    </source>
</evidence>
<protein>
    <submittedName>
        <fullName evidence="2">Uncharacterized protein</fullName>
    </submittedName>
</protein>
<name>A0A8H6TCC7_MYCCL</name>
<reference evidence="2" key="1">
    <citation type="submission" date="2020-05" db="EMBL/GenBank/DDBJ databases">
        <title>Mycena genomes resolve the evolution of fungal bioluminescence.</title>
        <authorList>
            <person name="Tsai I.J."/>
        </authorList>
    </citation>
    <scope>NUCLEOTIDE SEQUENCE</scope>
    <source>
        <strain evidence="2">110903Hualien_Pintung</strain>
    </source>
</reference>
<evidence type="ECO:0000313" key="2">
    <source>
        <dbReference type="EMBL" id="KAF7314126.1"/>
    </source>
</evidence>
<dbReference type="Proteomes" id="UP000613580">
    <property type="component" value="Unassembled WGS sequence"/>
</dbReference>
<feature type="region of interest" description="Disordered" evidence="1">
    <location>
        <begin position="20"/>
        <end position="53"/>
    </location>
</feature>
<gene>
    <name evidence="2" type="ORF">HMN09_00571700</name>
</gene>